<protein>
    <submittedName>
        <fullName evidence="1">Uncharacterized protein</fullName>
    </submittedName>
</protein>
<accession>A0ACC1NB85</accession>
<name>A0ACC1NB85_9HYPO</name>
<keyword evidence="2" id="KW-1185">Reference proteome</keyword>
<gene>
    <name evidence="1" type="ORF">NQ176_g5138</name>
</gene>
<reference evidence="1" key="1">
    <citation type="submission" date="2022-08" db="EMBL/GenBank/DDBJ databases">
        <title>Genome Sequence of Lecanicillium fungicola.</title>
        <authorList>
            <person name="Buettner E."/>
        </authorList>
    </citation>
    <scope>NUCLEOTIDE SEQUENCE</scope>
    <source>
        <strain evidence="1">Babe33</strain>
    </source>
</reference>
<dbReference type="Proteomes" id="UP001143910">
    <property type="component" value="Unassembled WGS sequence"/>
</dbReference>
<proteinExistence type="predicted"/>
<evidence type="ECO:0000313" key="2">
    <source>
        <dbReference type="Proteomes" id="UP001143910"/>
    </source>
</evidence>
<evidence type="ECO:0000313" key="1">
    <source>
        <dbReference type="EMBL" id="KAJ2976111.1"/>
    </source>
</evidence>
<dbReference type="EMBL" id="JANJQO010000620">
    <property type="protein sequence ID" value="KAJ2976111.1"/>
    <property type="molecule type" value="Genomic_DNA"/>
</dbReference>
<sequence>MYKIDETRRDVCVTRFGCRKTARQTDGKFIPFDQPIVINVLQASHYNSSPRFFKSALFSLASSIATASRGNQQFKVPRALAGSLPYKSQIVEMRPQRKKTYMQKRAVVAGGTEERKARALMQQLLTVRNDAAAKRRAKKEETRAVFKKKMAENVAKKEAREKRESKDFWRKNGRKRAAGDDAGAGGKRSRN</sequence>
<comment type="caution">
    <text evidence="1">The sequence shown here is derived from an EMBL/GenBank/DDBJ whole genome shotgun (WGS) entry which is preliminary data.</text>
</comment>
<organism evidence="1 2">
    <name type="scientific">Zarea fungicola</name>
    <dbReference type="NCBI Taxonomy" id="93591"/>
    <lineage>
        <taxon>Eukaryota</taxon>
        <taxon>Fungi</taxon>
        <taxon>Dikarya</taxon>
        <taxon>Ascomycota</taxon>
        <taxon>Pezizomycotina</taxon>
        <taxon>Sordariomycetes</taxon>
        <taxon>Hypocreomycetidae</taxon>
        <taxon>Hypocreales</taxon>
        <taxon>Cordycipitaceae</taxon>
        <taxon>Zarea</taxon>
    </lineage>
</organism>